<accession>A0A6P7U4B0</accession>
<dbReference type="GO" id="GO:0043495">
    <property type="term" value="F:protein-membrane adaptor activity"/>
    <property type="evidence" value="ECO:0007669"/>
    <property type="project" value="TreeGrafter"/>
</dbReference>
<gene>
    <name evidence="6" type="primary">LOC115229552</name>
</gene>
<dbReference type="KEGG" id="osn:115229552"/>
<evidence type="ECO:0000256" key="2">
    <source>
        <dbReference type="ARBA" id="ARBA00022475"/>
    </source>
</evidence>
<dbReference type="PANTHER" id="PTHR14191:SF3">
    <property type="entry name" value="NA(+)_H(+) EXCHANGE REGULATORY COFACTOR-LIKE PROTEIN NRFL-1"/>
    <property type="match status" value="1"/>
</dbReference>
<dbReference type="InterPro" id="IPR051067">
    <property type="entry name" value="NHER"/>
</dbReference>
<dbReference type="GO" id="GO:0016324">
    <property type="term" value="C:apical plasma membrane"/>
    <property type="evidence" value="ECO:0007669"/>
    <property type="project" value="TreeGrafter"/>
</dbReference>
<reference evidence="6" key="1">
    <citation type="submission" date="2025-08" db="UniProtKB">
        <authorList>
            <consortium name="RefSeq"/>
        </authorList>
    </citation>
    <scope>IDENTIFICATION</scope>
</reference>
<keyword evidence="2" id="KW-0472">Membrane</keyword>
<dbReference type="Pfam" id="PF17820">
    <property type="entry name" value="PDZ_6"/>
    <property type="match status" value="1"/>
</dbReference>
<dbReference type="InterPro" id="IPR041489">
    <property type="entry name" value="PDZ_6"/>
</dbReference>
<dbReference type="InterPro" id="IPR036034">
    <property type="entry name" value="PDZ_sf"/>
</dbReference>
<dbReference type="PROSITE" id="PS50106">
    <property type="entry name" value="PDZ"/>
    <property type="match status" value="2"/>
</dbReference>
<dbReference type="GO" id="GO:0072659">
    <property type="term" value="P:protein localization to plasma membrane"/>
    <property type="evidence" value="ECO:0007669"/>
    <property type="project" value="TreeGrafter"/>
</dbReference>
<organism evidence="5 6">
    <name type="scientific">Octopus sinensis</name>
    <name type="common">East Asian common octopus</name>
    <dbReference type="NCBI Taxonomy" id="2607531"/>
    <lineage>
        <taxon>Eukaryota</taxon>
        <taxon>Metazoa</taxon>
        <taxon>Spiralia</taxon>
        <taxon>Lophotrochozoa</taxon>
        <taxon>Mollusca</taxon>
        <taxon>Cephalopoda</taxon>
        <taxon>Coleoidea</taxon>
        <taxon>Octopodiformes</taxon>
        <taxon>Octopoda</taxon>
        <taxon>Incirrata</taxon>
        <taxon>Octopodidae</taxon>
        <taxon>Octopus</taxon>
    </lineage>
</organism>
<evidence type="ECO:0000313" key="5">
    <source>
        <dbReference type="Proteomes" id="UP000515154"/>
    </source>
</evidence>
<dbReference type="PANTHER" id="PTHR14191">
    <property type="entry name" value="PDZ DOMAIN CONTAINING PROTEIN"/>
    <property type="match status" value="1"/>
</dbReference>
<feature type="domain" description="PDZ" evidence="4">
    <location>
        <begin position="5"/>
        <end position="85"/>
    </location>
</feature>
<name>A0A6P7U4B0_9MOLL</name>
<dbReference type="Gene3D" id="2.30.42.10">
    <property type="match status" value="2"/>
</dbReference>
<evidence type="ECO:0000256" key="3">
    <source>
        <dbReference type="ARBA" id="ARBA00022737"/>
    </source>
</evidence>
<evidence type="ECO:0000256" key="1">
    <source>
        <dbReference type="ARBA" id="ARBA00004236"/>
    </source>
</evidence>
<dbReference type="Proteomes" id="UP000515154">
    <property type="component" value="Unplaced"/>
</dbReference>
<proteinExistence type="predicted"/>
<protein>
    <submittedName>
        <fullName evidence="6">Na(+)/H(+) exchange regulatory cofactor NHE-RF3-like</fullName>
    </submittedName>
</protein>
<dbReference type="Pfam" id="PF00595">
    <property type="entry name" value="PDZ"/>
    <property type="match status" value="1"/>
</dbReference>
<dbReference type="SUPFAM" id="SSF50156">
    <property type="entry name" value="PDZ domain-like"/>
    <property type="match status" value="2"/>
</dbReference>
<evidence type="ECO:0000259" key="4">
    <source>
        <dbReference type="PROSITE" id="PS50106"/>
    </source>
</evidence>
<keyword evidence="2" id="KW-1003">Cell membrane</keyword>
<dbReference type="InterPro" id="IPR001478">
    <property type="entry name" value="PDZ"/>
</dbReference>
<dbReference type="AlphaFoldDB" id="A0A6P7U4B0"/>
<dbReference type="SMART" id="SM00228">
    <property type="entry name" value="PDZ"/>
    <property type="match status" value="2"/>
</dbReference>
<feature type="domain" description="PDZ" evidence="4">
    <location>
        <begin position="122"/>
        <end position="196"/>
    </location>
</feature>
<keyword evidence="5" id="KW-1185">Reference proteome</keyword>
<evidence type="ECO:0000313" key="6">
    <source>
        <dbReference type="RefSeq" id="XP_029655746.1"/>
    </source>
</evidence>
<sequence>MSTVLITVKCSSSGFGFGVDTVSKSKKHFVSEIFPNSPASFTNLEINDIILEINNKNVQNKSHNYLAKQIKKSTGEILLLVKRFEVVEIEETKLSTNRAESISLPIDTKNYSPRICQIAIWNGEDLGIQIIKKDPENGFFIVNVDENSPADVAGIRNNDIILEIDSISVKNMNFEDVLQAIKINWGTVSILVADENTFKHFRNSGAEISSSMKNIKILKNYKQWSYKNWLFTIDSNSLHSRLVRTKPGFNITSL</sequence>
<dbReference type="RefSeq" id="XP_029655746.1">
    <property type="nucleotide sequence ID" value="XM_029799886.1"/>
</dbReference>
<comment type="subcellular location">
    <subcellularLocation>
        <location evidence="1">Cell membrane</location>
    </subcellularLocation>
</comment>
<keyword evidence="3" id="KW-0677">Repeat</keyword>